<feature type="transmembrane region" description="Helical" evidence="1">
    <location>
        <begin position="12"/>
        <end position="32"/>
    </location>
</feature>
<accession>A0A7U9P4Q6</accession>
<keyword evidence="1" id="KW-0812">Transmembrane</keyword>
<evidence type="ECO:0000313" key="3">
    <source>
        <dbReference type="Proteomes" id="UP000018339"/>
    </source>
</evidence>
<dbReference type="AlphaFoldDB" id="A0A7U9P4Q6"/>
<organism evidence="2 3">
    <name type="scientific">Geobacillus thermopakistaniensis (strain MAS1)</name>
    <dbReference type="NCBI Taxonomy" id="1408282"/>
    <lineage>
        <taxon>Bacteria</taxon>
        <taxon>Bacillati</taxon>
        <taxon>Bacillota</taxon>
        <taxon>Bacilli</taxon>
        <taxon>Bacillales</taxon>
        <taxon>Anoxybacillaceae</taxon>
        <taxon>Geobacillus</taxon>
    </lineage>
</organism>
<evidence type="ECO:0000256" key="1">
    <source>
        <dbReference type="SAM" id="Phobius"/>
    </source>
</evidence>
<gene>
    <name evidence="2" type="ORF">T260_18395</name>
</gene>
<protein>
    <submittedName>
        <fullName evidence="2">Uncharacterized protein</fullName>
    </submittedName>
</protein>
<keyword evidence="1" id="KW-0472">Membrane</keyword>
<proteinExistence type="predicted"/>
<dbReference type="EMBL" id="AYSF01000111">
    <property type="protein sequence ID" value="ESU70605.1"/>
    <property type="molecule type" value="Genomic_DNA"/>
</dbReference>
<evidence type="ECO:0000313" key="2">
    <source>
        <dbReference type="EMBL" id="ESU70605.1"/>
    </source>
</evidence>
<reference evidence="2 3" key="1">
    <citation type="journal article" date="2014" name="Genome Announc.">
        <title>Draft Genome Sequence of Geobacillus thermopakistaniensis Strain MAS1.</title>
        <authorList>
            <person name="Siddiqui M.A."/>
            <person name="Rashid N."/>
            <person name="Ayyampalayam S."/>
            <person name="Whitman W.B."/>
        </authorList>
    </citation>
    <scope>NUCLEOTIDE SEQUENCE [LARGE SCALE GENOMIC DNA]</scope>
    <source>
        <strain evidence="2 3">MAS1</strain>
    </source>
</reference>
<sequence>MLKLFKQPDFWLSLATALCGIALSYIIVPYLFPYVMQGMFATCLLTGLFIGEFLGETKHLMKAIMNERIATKEHIHEIRTGSR</sequence>
<keyword evidence="3" id="KW-1185">Reference proteome</keyword>
<comment type="caution">
    <text evidence="2">The sequence shown here is derived from an EMBL/GenBank/DDBJ whole genome shotgun (WGS) entry which is preliminary data.</text>
</comment>
<name>A0A7U9P4Q6_GEOTM</name>
<keyword evidence="1" id="KW-1133">Transmembrane helix</keyword>
<dbReference type="Proteomes" id="UP000018339">
    <property type="component" value="Unassembled WGS sequence"/>
</dbReference>